<evidence type="ECO:0000313" key="3">
    <source>
        <dbReference type="Proteomes" id="UP001500954"/>
    </source>
</evidence>
<reference evidence="3" key="1">
    <citation type="journal article" date="2019" name="Int. J. Syst. Evol. Microbiol.">
        <title>The Global Catalogue of Microorganisms (GCM) 10K type strain sequencing project: providing services to taxonomists for standard genome sequencing and annotation.</title>
        <authorList>
            <consortium name="The Broad Institute Genomics Platform"/>
            <consortium name="The Broad Institute Genome Sequencing Center for Infectious Disease"/>
            <person name="Wu L."/>
            <person name="Ma J."/>
        </authorList>
    </citation>
    <scope>NUCLEOTIDE SEQUENCE [LARGE SCALE GENOMIC DNA]</scope>
    <source>
        <strain evidence="3">JCM 17111</strain>
    </source>
</reference>
<dbReference type="Proteomes" id="UP001500954">
    <property type="component" value="Unassembled WGS sequence"/>
</dbReference>
<name>A0ABP6WSZ3_9FLAO</name>
<evidence type="ECO:0000259" key="1">
    <source>
        <dbReference type="Pfam" id="PF24957"/>
    </source>
</evidence>
<sequence>MNEIHQYLKEFKYKTRKKFFDQYSFNHLKFNDFQWLNFALIEESLDSGDNLFIGSFNKELPSLSKFPTVLSVAISMFFKNYCDSEMSFQKGDIIQKNRQKFKIISKTDVGYWVFGGKKNQEYKKLVNHCNIKEYSVVTTGLSSRKVKTGLKEYKEFYNTLFSIESEVPSKFKYKSAIVLVKKEFEKEIKNQNYLKADIKKSIPMRWITAKGKEYWKDLPIEPMIYCVPDFETLEEYVLDKGIEIETLVVIGKNKYKEEHGTNIKRAVREGVIKNCIILGSEELQDKAGQFLKWNWTYPEFAYLMKHPYGEITVANIQDQPFEQALKSFIDYLSKLEKQHGISLKNIKGLRKFLYALVLAKQENSRNLTQLEYVKHLIGKVTNETIYEEFYNQNLEPYEVLEYVNRLIQNIFNCFNNEKLKFLEQLNFVKVLIVPEKLVDNWKEELQTKFGTICSFKEFMTFQHKFEESKNVFVLSLFGKGMNQGELIETAANTKHNFNFLAYPEEAEIIELFKSNRKNNLLNEYKSKDRKKLSGIKFEIPVNKIEIPKSLEEIMDELYDRQDRKSYDYEYESQGQVNYQVYFEDQATPIVIDGSKTVLMLKGENWIKTKTYNLVVGDTVRIYNNLSKEKLFEIAAGEDSNGRFAEIIELSQLWKTELRSYFSSKVMSNKYYDTSDLLEDLKTKGATISNQITVNKWLDEWDKERFPNDSKNIMAIKTLINSEVLNQNFDQVLKVRSFYRGVMISLGRDLSDDVMDYVKSRGLYKGRILSKFNEDEIQSFIHNAAPIKKIQSIKITDDEESNG</sequence>
<evidence type="ECO:0000313" key="2">
    <source>
        <dbReference type="EMBL" id="GAA3555879.1"/>
    </source>
</evidence>
<organism evidence="2 3">
    <name type="scientific">Snuella lapsa</name>
    <dbReference type="NCBI Taxonomy" id="870481"/>
    <lineage>
        <taxon>Bacteria</taxon>
        <taxon>Pseudomonadati</taxon>
        <taxon>Bacteroidota</taxon>
        <taxon>Flavobacteriia</taxon>
        <taxon>Flavobacteriales</taxon>
        <taxon>Flavobacteriaceae</taxon>
        <taxon>Snuella</taxon>
    </lineage>
</organism>
<dbReference type="InterPro" id="IPR056666">
    <property type="entry name" value="DrmE_C"/>
</dbReference>
<feature type="domain" description="DISARM protein DrmE C-terminal" evidence="1">
    <location>
        <begin position="578"/>
        <end position="752"/>
    </location>
</feature>
<gene>
    <name evidence="2" type="ORF">GCM10022395_04040</name>
</gene>
<proteinExistence type="predicted"/>
<dbReference type="EMBL" id="BAABCY010000015">
    <property type="protein sequence ID" value="GAA3555879.1"/>
    <property type="molecule type" value="Genomic_DNA"/>
</dbReference>
<dbReference type="Pfam" id="PF24957">
    <property type="entry name" value="DrmE_C"/>
    <property type="match status" value="1"/>
</dbReference>
<keyword evidence="3" id="KW-1185">Reference proteome</keyword>
<protein>
    <recommendedName>
        <fullName evidence="1">DISARM protein DrmE C-terminal domain-containing protein</fullName>
    </recommendedName>
</protein>
<dbReference type="RefSeq" id="WP_345004078.1">
    <property type="nucleotide sequence ID" value="NZ_BAABCY010000015.1"/>
</dbReference>
<accession>A0ABP6WSZ3</accession>
<comment type="caution">
    <text evidence="2">The sequence shown here is derived from an EMBL/GenBank/DDBJ whole genome shotgun (WGS) entry which is preliminary data.</text>
</comment>